<feature type="domain" description="Nucleolar complex-associated protein 3 N-terminal" evidence="2">
    <location>
        <begin position="71"/>
        <end position="126"/>
    </location>
</feature>
<organism evidence="3 4">
    <name type="scientific">Prunus dulcis</name>
    <name type="common">Almond</name>
    <name type="synonym">Amygdalus dulcis</name>
    <dbReference type="NCBI Taxonomy" id="3755"/>
    <lineage>
        <taxon>Eukaryota</taxon>
        <taxon>Viridiplantae</taxon>
        <taxon>Streptophyta</taxon>
        <taxon>Embryophyta</taxon>
        <taxon>Tracheophyta</taxon>
        <taxon>Spermatophyta</taxon>
        <taxon>Magnoliopsida</taxon>
        <taxon>eudicotyledons</taxon>
        <taxon>Gunneridae</taxon>
        <taxon>Pentapetalae</taxon>
        <taxon>rosids</taxon>
        <taxon>fabids</taxon>
        <taxon>Rosales</taxon>
        <taxon>Rosaceae</taxon>
        <taxon>Amygdaloideae</taxon>
        <taxon>Amygdaleae</taxon>
        <taxon>Prunus</taxon>
    </lineage>
</organism>
<evidence type="ECO:0000259" key="2">
    <source>
        <dbReference type="Pfam" id="PF07540"/>
    </source>
</evidence>
<evidence type="ECO:0000256" key="1">
    <source>
        <dbReference type="SAM" id="MobiDB-lite"/>
    </source>
</evidence>
<dbReference type="InterPro" id="IPR011501">
    <property type="entry name" value="Noc3_N"/>
</dbReference>
<evidence type="ECO:0000313" key="3">
    <source>
        <dbReference type="EMBL" id="VVA37324.1"/>
    </source>
</evidence>
<feature type="region of interest" description="Disordered" evidence="1">
    <location>
        <begin position="1"/>
        <end position="22"/>
    </location>
</feature>
<dbReference type="GO" id="GO:0005730">
    <property type="term" value="C:nucleolus"/>
    <property type="evidence" value="ECO:0007669"/>
    <property type="project" value="TreeGrafter"/>
</dbReference>
<protein>
    <submittedName>
        <fullName evidence="3">PREDICTED: nucleolar</fullName>
    </submittedName>
</protein>
<dbReference type="Proteomes" id="UP000327085">
    <property type="component" value="Chromosome 8"/>
</dbReference>
<name>A0A5E4GC24_PRUDU</name>
<proteinExistence type="predicted"/>
<dbReference type="InterPro" id="IPR016903">
    <property type="entry name" value="Nucleolar_cplx-assoc_3"/>
</dbReference>
<reference evidence="4" key="1">
    <citation type="journal article" date="2020" name="Plant J.">
        <title>Transposons played a major role in the diversification between the closely related almond and peach genomes: results from the almond genome sequence.</title>
        <authorList>
            <person name="Alioto T."/>
            <person name="Alexiou K.G."/>
            <person name="Bardil A."/>
            <person name="Barteri F."/>
            <person name="Castanera R."/>
            <person name="Cruz F."/>
            <person name="Dhingra A."/>
            <person name="Duval H."/>
            <person name="Fernandez I Marti A."/>
            <person name="Frias L."/>
            <person name="Galan B."/>
            <person name="Garcia J.L."/>
            <person name="Howad W."/>
            <person name="Gomez-Garrido J."/>
            <person name="Gut M."/>
            <person name="Julca I."/>
            <person name="Morata J."/>
            <person name="Puigdomenech P."/>
            <person name="Ribeca P."/>
            <person name="Rubio Cabetas M.J."/>
            <person name="Vlasova A."/>
            <person name="Wirthensohn M."/>
            <person name="Garcia-Mas J."/>
            <person name="Gabaldon T."/>
            <person name="Casacuberta J.M."/>
            <person name="Arus P."/>
        </authorList>
    </citation>
    <scope>NUCLEOTIDE SEQUENCE [LARGE SCALE GENOMIC DNA]</scope>
    <source>
        <strain evidence="4">cv. Texas</strain>
    </source>
</reference>
<dbReference type="PANTHER" id="PTHR14428">
    <property type="entry name" value="NUCLEOLAR COMPLEX PROTEIN 3"/>
    <property type="match status" value="1"/>
</dbReference>
<dbReference type="AlphaFoldDB" id="A0A5E4GC24"/>
<evidence type="ECO:0000313" key="4">
    <source>
        <dbReference type="Proteomes" id="UP000327085"/>
    </source>
</evidence>
<accession>A0A5E4GC24</accession>
<dbReference type="Gramene" id="VVA37324">
    <property type="protein sequence ID" value="VVA37324"/>
    <property type="gene ID" value="Prudul26B016037"/>
</dbReference>
<dbReference type="GO" id="GO:0003682">
    <property type="term" value="F:chromatin binding"/>
    <property type="evidence" value="ECO:0007669"/>
    <property type="project" value="TreeGrafter"/>
</dbReference>
<dbReference type="InParanoid" id="A0A5E4GC24"/>
<dbReference type="Pfam" id="PF07540">
    <property type="entry name" value="NOC3p"/>
    <property type="match status" value="1"/>
</dbReference>
<dbReference type="GO" id="GO:0006270">
    <property type="term" value="P:DNA replication initiation"/>
    <property type="evidence" value="ECO:0007669"/>
    <property type="project" value="TreeGrafter"/>
</dbReference>
<dbReference type="EMBL" id="CABIKO010000527">
    <property type="protein sequence ID" value="VVA37324.1"/>
    <property type="molecule type" value="Genomic_DNA"/>
</dbReference>
<gene>
    <name evidence="3" type="ORF">ALMOND_2B016037</name>
</gene>
<sequence>MVSKASENDPTEEEASGAADKSIVKLTKAERRAKLKKSKKEAEPEVEQTPQEAVLAEVKEDLTADEAFESKKNKLAELGIALLADLTSNTKSLKEILQICKDNNHAIVKLGLLSLLAVYKDLIPGYDNCSVP</sequence>
<dbReference type="PANTHER" id="PTHR14428:SF5">
    <property type="entry name" value="NUCLEOLAR COMPLEX PROTEIN 3 HOMOLOG"/>
    <property type="match status" value="1"/>
</dbReference>